<protein>
    <submittedName>
        <fullName evidence="2">PIN-like domain-containing protein</fullName>
    </submittedName>
</protein>
<sequence length="428" mass="50006">MSKNKQEIGSDFSYGAQVNQQNKDIRQNCVALYKEGLAAAKNLAENCVVFLDTNVLLAYYQMPIAARFALYDFLEKNKDRVYVCDQVSREYAKHKNKVRRIYGRQLVLKRPTAYQQELGAKIIDFLEENGDVLAAYPNFRTRLEKVYQESAHILTLLKQTANERIKACKKALHQKDLEDLLPQLQTVEALTKKEFKFIKQEFDHLSKDVDNVDQKKFATKVAAYLYQYPHKVFPGIGDIDKKPKNPYGDYCIFHELMKWSANAPQKRPLIFLTNDVTKSDWVDINKQAYVHYLENFYQNTGDIFYILHAEEIFSTILGQSCAHLVTPTEIWEDAEADVLAKNGEQLTIQNLQKLLEALYPYRTTVEEPNDFWIELIADLTQNFEIDNLLQLKIDLLEHYHLLVEVELRRYQIYDQVDAMEVTLELIYE</sequence>
<evidence type="ECO:0000259" key="1">
    <source>
        <dbReference type="Pfam" id="PF18476"/>
    </source>
</evidence>
<accession>A0A915YI54</accession>
<evidence type="ECO:0000313" key="2">
    <source>
        <dbReference type="EMBL" id="BDS13444.1"/>
    </source>
</evidence>
<keyword evidence="3" id="KW-1185">Reference proteome</keyword>
<reference evidence="2" key="1">
    <citation type="submission" date="2022-09" db="EMBL/GenBank/DDBJ databases">
        <title>Aureispira anguillicida sp. nov., isolated from Leptocephalus of Japanese eel Anguilla japonica.</title>
        <authorList>
            <person name="Yuasa K."/>
            <person name="Mekata T."/>
            <person name="Ikunari K."/>
        </authorList>
    </citation>
    <scope>NUCLEOTIDE SEQUENCE</scope>
    <source>
        <strain evidence="2">EL160426</strain>
    </source>
</reference>
<dbReference type="InterPro" id="IPR041578">
    <property type="entry name" value="PIN_8"/>
</dbReference>
<name>A0A915YI54_9BACT</name>
<dbReference type="Pfam" id="PF18476">
    <property type="entry name" value="PIN_8"/>
    <property type="match status" value="1"/>
</dbReference>
<dbReference type="RefSeq" id="WP_264788715.1">
    <property type="nucleotide sequence ID" value="NZ_AP026867.1"/>
</dbReference>
<dbReference type="EMBL" id="AP026867">
    <property type="protein sequence ID" value="BDS13444.1"/>
    <property type="molecule type" value="Genomic_DNA"/>
</dbReference>
<dbReference type="Proteomes" id="UP001060919">
    <property type="component" value="Chromosome"/>
</dbReference>
<evidence type="ECO:0000313" key="3">
    <source>
        <dbReference type="Proteomes" id="UP001060919"/>
    </source>
</evidence>
<dbReference type="AlphaFoldDB" id="A0A915YI54"/>
<feature type="domain" description="PIN like" evidence="1">
    <location>
        <begin position="48"/>
        <end position="287"/>
    </location>
</feature>
<dbReference type="KEGG" id="aup:AsAng_0041820"/>
<organism evidence="2 3">
    <name type="scientific">Aureispira anguillae</name>
    <dbReference type="NCBI Taxonomy" id="2864201"/>
    <lineage>
        <taxon>Bacteria</taxon>
        <taxon>Pseudomonadati</taxon>
        <taxon>Bacteroidota</taxon>
        <taxon>Saprospiria</taxon>
        <taxon>Saprospirales</taxon>
        <taxon>Saprospiraceae</taxon>
        <taxon>Aureispira</taxon>
    </lineage>
</organism>
<gene>
    <name evidence="2" type="ORF">AsAng_0041820</name>
</gene>
<proteinExistence type="predicted"/>